<comment type="caution">
    <text evidence="7">The sequence shown here is derived from an EMBL/GenBank/DDBJ whole genome shotgun (WGS) entry which is preliminary data.</text>
</comment>
<protein>
    <recommendedName>
        <fullName evidence="6">Very short patch repair endonuclease</fullName>
        <ecNumber evidence="6">3.1.-.-</ecNumber>
    </recommendedName>
</protein>
<comment type="similarity">
    <text evidence="6">Belongs to the vsr family.</text>
</comment>
<dbReference type="CDD" id="cd00221">
    <property type="entry name" value="Vsr"/>
    <property type="match status" value="1"/>
</dbReference>
<dbReference type="AlphaFoldDB" id="A0A1F7H2Y1"/>
<evidence type="ECO:0000256" key="6">
    <source>
        <dbReference type="PIRNR" id="PIRNR018267"/>
    </source>
</evidence>
<evidence type="ECO:0000256" key="5">
    <source>
        <dbReference type="ARBA" id="ARBA00023204"/>
    </source>
</evidence>
<gene>
    <name evidence="7" type="ORF">A3C25_00450</name>
</gene>
<keyword evidence="4 6" id="KW-0378">Hydrolase</keyword>
<keyword evidence="3 6" id="KW-0227">DNA damage</keyword>
<dbReference type="EMBL" id="MFZO01000013">
    <property type="protein sequence ID" value="OGK25274.1"/>
    <property type="molecule type" value="Genomic_DNA"/>
</dbReference>
<sequence>MDNLTKKQRSKCMSKIRSKYTEPEQKIRKLLTAGNIKYRLHVNKLPGKPDIVISAKKIAIFINGCFWHQHEHCRYAVMPKSNLNYWKTKLEKNIVKQKEAIRQLKKISWKSLTIWECQVKKKTFLDRIINRIKK</sequence>
<reference evidence="7 8" key="1">
    <citation type="journal article" date="2016" name="Nat. Commun.">
        <title>Thousands of microbial genomes shed light on interconnected biogeochemical processes in an aquifer system.</title>
        <authorList>
            <person name="Anantharaman K."/>
            <person name="Brown C.T."/>
            <person name="Hug L.A."/>
            <person name="Sharon I."/>
            <person name="Castelle C.J."/>
            <person name="Probst A.J."/>
            <person name="Thomas B.C."/>
            <person name="Singh A."/>
            <person name="Wilkins M.J."/>
            <person name="Karaoz U."/>
            <person name="Brodie E.L."/>
            <person name="Williams K.H."/>
            <person name="Hubbard S.S."/>
            <person name="Banfield J.F."/>
        </authorList>
    </citation>
    <scope>NUCLEOTIDE SEQUENCE [LARGE SCALE GENOMIC DNA]</scope>
</reference>
<name>A0A1F7H2Y1_9BACT</name>
<dbReference type="SUPFAM" id="SSF52980">
    <property type="entry name" value="Restriction endonuclease-like"/>
    <property type="match status" value="1"/>
</dbReference>
<dbReference type="GO" id="GO:0004519">
    <property type="term" value="F:endonuclease activity"/>
    <property type="evidence" value="ECO:0007669"/>
    <property type="project" value="UniProtKB-KW"/>
</dbReference>
<organism evidence="7 8">
    <name type="scientific">Candidatus Roizmanbacteria bacterium RIFCSPHIGHO2_02_FULL_38_11</name>
    <dbReference type="NCBI Taxonomy" id="1802039"/>
    <lineage>
        <taxon>Bacteria</taxon>
        <taxon>Candidatus Roizmaniibacteriota</taxon>
    </lineage>
</organism>
<accession>A0A1F7H2Y1</accession>
<dbReference type="InterPro" id="IPR004603">
    <property type="entry name" value="DNA_mismatch_endonuc_vsr"/>
</dbReference>
<evidence type="ECO:0000313" key="8">
    <source>
        <dbReference type="Proteomes" id="UP000177913"/>
    </source>
</evidence>
<dbReference type="EC" id="3.1.-.-" evidence="6"/>
<comment type="function">
    <text evidence="6">May nick specific sequences that contain T:G mispairs resulting from m5C-deamination.</text>
</comment>
<keyword evidence="5 6" id="KW-0234">DNA repair</keyword>
<dbReference type="Pfam" id="PF03852">
    <property type="entry name" value="Vsr"/>
    <property type="match status" value="1"/>
</dbReference>
<dbReference type="GO" id="GO:0016787">
    <property type="term" value="F:hydrolase activity"/>
    <property type="evidence" value="ECO:0007669"/>
    <property type="project" value="UniProtKB-KW"/>
</dbReference>
<evidence type="ECO:0000256" key="4">
    <source>
        <dbReference type="ARBA" id="ARBA00022801"/>
    </source>
</evidence>
<dbReference type="Proteomes" id="UP000177913">
    <property type="component" value="Unassembled WGS sequence"/>
</dbReference>
<evidence type="ECO:0000256" key="2">
    <source>
        <dbReference type="ARBA" id="ARBA00022759"/>
    </source>
</evidence>
<evidence type="ECO:0000256" key="3">
    <source>
        <dbReference type="ARBA" id="ARBA00022763"/>
    </source>
</evidence>
<dbReference type="PIRSF" id="PIRSF018267">
    <property type="entry name" value="VSR_endonuc"/>
    <property type="match status" value="1"/>
</dbReference>
<dbReference type="GO" id="GO:0006298">
    <property type="term" value="P:mismatch repair"/>
    <property type="evidence" value="ECO:0007669"/>
    <property type="project" value="UniProtKB-UniRule"/>
</dbReference>
<keyword evidence="2 6" id="KW-0255">Endonuclease</keyword>
<evidence type="ECO:0000256" key="1">
    <source>
        <dbReference type="ARBA" id="ARBA00022722"/>
    </source>
</evidence>
<dbReference type="Gene3D" id="3.40.960.10">
    <property type="entry name" value="VSR Endonuclease"/>
    <property type="match status" value="1"/>
</dbReference>
<proteinExistence type="inferred from homology"/>
<dbReference type="InterPro" id="IPR011335">
    <property type="entry name" value="Restrct_endonuc-II-like"/>
</dbReference>
<evidence type="ECO:0000313" key="7">
    <source>
        <dbReference type="EMBL" id="OGK25274.1"/>
    </source>
</evidence>
<keyword evidence="1 6" id="KW-0540">Nuclease</keyword>
<dbReference type="NCBIfam" id="TIGR00632">
    <property type="entry name" value="vsr"/>
    <property type="match status" value="1"/>
</dbReference>